<evidence type="ECO:0000313" key="3">
    <source>
        <dbReference type="Proteomes" id="UP000220480"/>
    </source>
</evidence>
<dbReference type="RefSeq" id="WP_097780267.1">
    <property type="nucleotide sequence ID" value="NZ_NMTZ01000027.1"/>
</dbReference>
<protein>
    <submittedName>
        <fullName evidence="2">Uncharacterized protein</fullName>
    </submittedName>
</protein>
<evidence type="ECO:0000313" key="2">
    <source>
        <dbReference type="EMBL" id="PDX83038.1"/>
    </source>
</evidence>
<accession>A0A2A7AVI1</accession>
<name>A0A2A7AVI1_9FIRM</name>
<keyword evidence="1" id="KW-0175">Coiled coil</keyword>
<dbReference type="EMBL" id="NMTZ01000027">
    <property type="protein sequence ID" value="PDX83038.1"/>
    <property type="molecule type" value="Genomic_DNA"/>
</dbReference>
<comment type="caution">
    <text evidence="2">The sequence shown here is derived from an EMBL/GenBank/DDBJ whole genome shotgun (WGS) entry which is preliminary data.</text>
</comment>
<organism evidence="2 3">
    <name type="scientific">Faecalibacterium prausnitzii</name>
    <dbReference type="NCBI Taxonomy" id="853"/>
    <lineage>
        <taxon>Bacteria</taxon>
        <taxon>Bacillati</taxon>
        <taxon>Bacillota</taxon>
        <taxon>Clostridia</taxon>
        <taxon>Eubacteriales</taxon>
        <taxon>Oscillospiraceae</taxon>
        <taxon>Faecalibacterium</taxon>
    </lineage>
</organism>
<evidence type="ECO:0000256" key="1">
    <source>
        <dbReference type="SAM" id="Coils"/>
    </source>
</evidence>
<dbReference type="AlphaFoldDB" id="A0A2A7AVI1"/>
<proteinExistence type="predicted"/>
<dbReference type="Proteomes" id="UP000220480">
    <property type="component" value="Unassembled WGS sequence"/>
</dbReference>
<feature type="coiled-coil region" evidence="1">
    <location>
        <begin position="4"/>
        <end position="31"/>
    </location>
</feature>
<gene>
    <name evidence="2" type="ORF">CGS59_13050</name>
</gene>
<reference evidence="2 3" key="1">
    <citation type="journal article" date="2017" name="Front. Microbiol.">
        <title>New Insights into the Diversity of the Genus Faecalibacterium.</title>
        <authorList>
            <person name="Benevides L."/>
            <person name="Burman S."/>
            <person name="Martin R."/>
            <person name="Robert V."/>
            <person name="Thomas M."/>
            <person name="Miquel S."/>
            <person name="Chain F."/>
            <person name="Sokol H."/>
            <person name="Bermudez-Humaran L.G."/>
            <person name="Morrison M."/>
            <person name="Langella P."/>
            <person name="Azevedo V.A."/>
            <person name="Chatel J.M."/>
            <person name="Soares S."/>
        </authorList>
    </citation>
    <scope>NUCLEOTIDE SEQUENCE [LARGE SCALE GENOMIC DNA]</scope>
    <source>
        <strain evidence="2 3">CNCM I 4644</strain>
    </source>
</reference>
<sequence>MPVSESKLVTLAQLQAQAERVKQELAKYTLASELGSLAKKSEISEADLSAALKSVIDGKMDAADSMTTEAINSAIATAIAKSAHARFEKVEKVPSNDEAQDNVLYLVMNAATGYYDIYAKVGEEVVRLDDTTVDLSNYATIEQLNAVSGGIGGTVYAGTKEDLSASDDSVIAAYFKAHTDVAVKKGDVFVVTTTVGNSTYEKSAYFYDGKAWVAMTGNVDADKVILRDNITLAGGYTQVGNLTKSQNGTSIFSTKGKSVMDALTEIFSKRLQPTITAQPSIASFSLTGAGAVEAGTKVAAAAYSGATLNAGSYQYGPATGVTATNWKVERITNAATTQVTTADAASLTAGSDSNDGAGFIIGDAGGDNAVSSLKYRVTATHGAGVTAKDNLGADSSPVVAIAAGSKTKDTAAYTPFRNTFYGASTSKPALDSAAIRALGKTGKAYAAGTLTINVPVGAQRVAIACIATAKGVTKVINETAMNADVTSTFTKSTVSVEGANGYSAKDYNVWIFEPAVAYGNAAVLKVTLG</sequence>